<dbReference type="Proteomes" id="UP000734854">
    <property type="component" value="Unassembled WGS sequence"/>
</dbReference>
<accession>A0A8J5HZZ7</accession>
<reference evidence="2 3" key="1">
    <citation type="submission" date="2020-08" db="EMBL/GenBank/DDBJ databases">
        <title>Plant Genome Project.</title>
        <authorList>
            <person name="Zhang R.-G."/>
        </authorList>
    </citation>
    <scope>NUCLEOTIDE SEQUENCE [LARGE SCALE GENOMIC DNA]</scope>
    <source>
        <tissue evidence="2">Rhizome</tissue>
    </source>
</reference>
<keyword evidence="1" id="KW-0812">Transmembrane</keyword>
<name>A0A8J5HZZ7_ZINOF</name>
<keyword evidence="3" id="KW-1185">Reference proteome</keyword>
<dbReference type="PANTHER" id="PTHR36043">
    <property type="entry name" value="2,3-BISPHOSPHOGLYCERATE-INDEPENDENT PHOSPHOGLYCERATE MUTASE"/>
    <property type="match status" value="1"/>
</dbReference>
<proteinExistence type="predicted"/>
<keyword evidence="1" id="KW-1133">Transmembrane helix</keyword>
<dbReference type="AlphaFoldDB" id="A0A8J5HZZ7"/>
<protein>
    <submittedName>
        <fullName evidence="2">Uncharacterized protein</fullName>
    </submittedName>
</protein>
<comment type="caution">
    <text evidence="2">The sequence shown here is derived from an EMBL/GenBank/DDBJ whole genome shotgun (WGS) entry which is preliminary data.</text>
</comment>
<dbReference type="EMBL" id="JACMSC010000004">
    <property type="protein sequence ID" value="KAG6523972.1"/>
    <property type="molecule type" value="Genomic_DNA"/>
</dbReference>
<evidence type="ECO:0000256" key="1">
    <source>
        <dbReference type="SAM" id="Phobius"/>
    </source>
</evidence>
<feature type="transmembrane region" description="Helical" evidence="1">
    <location>
        <begin position="118"/>
        <end position="139"/>
    </location>
</feature>
<evidence type="ECO:0000313" key="2">
    <source>
        <dbReference type="EMBL" id="KAG6523972.1"/>
    </source>
</evidence>
<keyword evidence="1" id="KW-0472">Membrane</keyword>
<gene>
    <name evidence="2" type="ORF">ZIOFF_013861</name>
</gene>
<organism evidence="2 3">
    <name type="scientific">Zingiber officinale</name>
    <name type="common">Ginger</name>
    <name type="synonym">Amomum zingiber</name>
    <dbReference type="NCBI Taxonomy" id="94328"/>
    <lineage>
        <taxon>Eukaryota</taxon>
        <taxon>Viridiplantae</taxon>
        <taxon>Streptophyta</taxon>
        <taxon>Embryophyta</taxon>
        <taxon>Tracheophyta</taxon>
        <taxon>Spermatophyta</taxon>
        <taxon>Magnoliopsida</taxon>
        <taxon>Liliopsida</taxon>
        <taxon>Zingiberales</taxon>
        <taxon>Zingiberaceae</taxon>
        <taxon>Zingiber</taxon>
    </lineage>
</organism>
<sequence length="140" mass="16064">MDLGLGRLAARIPLPPRCSKNDSQSSDNRKNNKGLISHLKSSFPLFIALLLCERPSTDWDKAWSRFRKQGKKAMFSEFNPNKYVSWNPRPSHYPLSEEVDPVKRIERSNLKLWTSPKFTLVGATVLVLMLLIYTLLASFK</sequence>
<evidence type="ECO:0000313" key="3">
    <source>
        <dbReference type="Proteomes" id="UP000734854"/>
    </source>
</evidence>
<dbReference type="PANTHER" id="PTHR36043:SF1">
    <property type="entry name" value="2,3-BISPHOSPHOGLYCERATE-INDEPENDENT PHOSPHOGLYCERATE MUTASE"/>
    <property type="match status" value="1"/>
</dbReference>